<evidence type="ECO:0000256" key="7">
    <source>
        <dbReference type="ARBA" id="ARBA00022857"/>
    </source>
</evidence>
<evidence type="ECO:0000256" key="11">
    <source>
        <dbReference type="HAMAP-Rule" id="MF_00354"/>
    </source>
</evidence>
<keyword evidence="3 11" id="KW-0285">Flavoprotein</keyword>
<dbReference type="Proteomes" id="UP000614469">
    <property type="component" value="Unassembled WGS sequence"/>
</dbReference>
<evidence type="ECO:0000256" key="5">
    <source>
        <dbReference type="ARBA" id="ARBA00022723"/>
    </source>
</evidence>
<keyword evidence="2 11" id="KW-0963">Cytoplasm</keyword>
<evidence type="ECO:0000256" key="4">
    <source>
        <dbReference type="ARBA" id="ARBA00022643"/>
    </source>
</evidence>
<feature type="binding site" evidence="11">
    <location>
        <position position="67"/>
    </location>
    <ligand>
        <name>FMN</name>
        <dbReference type="ChEBI" id="CHEBI:58210"/>
    </ligand>
</feature>
<dbReference type="Pfam" id="PF01070">
    <property type="entry name" value="FMN_dh"/>
    <property type="match status" value="1"/>
</dbReference>
<dbReference type="GO" id="GO:0000287">
    <property type="term" value="F:magnesium ion binding"/>
    <property type="evidence" value="ECO:0007669"/>
    <property type="project" value="UniProtKB-UniRule"/>
</dbReference>
<feature type="binding site" evidence="11">
    <location>
        <begin position="274"/>
        <end position="276"/>
    </location>
    <ligand>
        <name>FMN</name>
        <dbReference type="ChEBI" id="CHEBI:58210"/>
    </ligand>
</feature>
<keyword evidence="6 11" id="KW-0460">Magnesium</keyword>
<dbReference type="PANTHER" id="PTHR43665">
    <property type="entry name" value="ISOPENTENYL-DIPHOSPHATE DELTA-ISOMERASE"/>
    <property type="match status" value="1"/>
</dbReference>
<evidence type="ECO:0000313" key="14">
    <source>
        <dbReference type="Proteomes" id="UP000614469"/>
    </source>
</evidence>
<dbReference type="NCBIfam" id="TIGR02151">
    <property type="entry name" value="IPP_isom_2"/>
    <property type="match status" value="1"/>
</dbReference>
<dbReference type="CDD" id="cd02811">
    <property type="entry name" value="IDI-2_FMN"/>
    <property type="match status" value="1"/>
</dbReference>
<keyword evidence="8 11" id="KW-0414">Isoprene biosynthesis</keyword>
<dbReference type="EC" id="5.3.3.2" evidence="11"/>
<proteinExistence type="inferred from homology"/>
<dbReference type="AlphaFoldDB" id="A0A8J6NH22"/>
<feature type="binding site" evidence="11">
    <location>
        <position position="224"/>
    </location>
    <ligand>
        <name>FMN</name>
        <dbReference type="ChEBI" id="CHEBI:58210"/>
    </ligand>
</feature>
<evidence type="ECO:0000259" key="12">
    <source>
        <dbReference type="Pfam" id="PF01070"/>
    </source>
</evidence>
<feature type="binding site" evidence="11">
    <location>
        <position position="162"/>
    </location>
    <ligand>
        <name>substrate</name>
    </ligand>
</feature>
<feature type="domain" description="FMN-dependent dehydrogenase" evidence="12">
    <location>
        <begin position="178"/>
        <end position="338"/>
    </location>
</feature>
<evidence type="ECO:0000256" key="2">
    <source>
        <dbReference type="ARBA" id="ARBA00022490"/>
    </source>
</evidence>
<dbReference type="GO" id="GO:0005737">
    <property type="term" value="C:cytoplasm"/>
    <property type="evidence" value="ECO:0007669"/>
    <property type="project" value="UniProtKB-SubCell"/>
</dbReference>
<feature type="binding site" evidence="11">
    <location>
        <position position="163"/>
    </location>
    <ligand>
        <name>Mg(2+)</name>
        <dbReference type="ChEBI" id="CHEBI:18420"/>
    </ligand>
</feature>
<evidence type="ECO:0000256" key="3">
    <source>
        <dbReference type="ARBA" id="ARBA00022630"/>
    </source>
</evidence>
<feature type="binding site" evidence="11">
    <location>
        <begin position="98"/>
        <end position="100"/>
    </location>
    <ligand>
        <name>substrate</name>
    </ligand>
</feature>
<feature type="binding site" evidence="11">
    <location>
        <position position="194"/>
    </location>
    <ligand>
        <name>FMN</name>
        <dbReference type="ChEBI" id="CHEBI:58210"/>
    </ligand>
</feature>
<evidence type="ECO:0000256" key="9">
    <source>
        <dbReference type="ARBA" id="ARBA00023235"/>
    </source>
</evidence>
<comment type="similarity">
    <text evidence="11">Belongs to the IPP isomerase type 2 family.</text>
</comment>
<comment type="cofactor">
    <cofactor evidence="11">
        <name>NADPH</name>
        <dbReference type="ChEBI" id="CHEBI:57783"/>
    </cofactor>
</comment>
<gene>
    <name evidence="11" type="primary">fni</name>
    <name evidence="13" type="ORF">H8E29_06195</name>
</gene>
<dbReference type="InterPro" id="IPR000262">
    <property type="entry name" value="FMN-dep_DH"/>
</dbReference>
<dbReference type="InterPro" id="IPR013785">
    <property type="entry name" value="Aldolase_TIM"/>
</dbReference>
<dbReference type="GO" id="GO:0008299">
    <property type="term" value="P:isoprenoid biosynthetic process"/>
    <property type="evidence" value="ECO:0007669"/>
    <property type="project" value="UniProtKB-UniRule"/>
</dbReference>
<dbReference type="HAMAP" id="MF_00354">
    <property type="entry name" value="Idi_2"/>
    <property type="match status" value="1"/>
</dbReference>
<dbReference type="SUPFAM" id="SSF51395">
    <property type="entry name" value="FMN-linked oxidoreductases"/>
    <property type="match status" value="1"/>
</dbReference>
<organism evidence="13 14">
    <name type="scientific">Candidatus Desulfolinea nitratireducens</name>
    <dbReference type="NCBI Taxonomy" id="2841698"/>
    <lineage>
        <taxon>Bacteria</taxon>
        <taxon>Bacillati</taxon>
        <taxon>Chloroflexota</taxon>
        <taxon>Anaerolineae</taxon>
        <taxon>Anaerolineales</taxon>
        <taxon>Anaerolineales incertae sedis</taxon>
        <taxon>Candidatus Desulfolinea</taxon>
    </lineage>
</organism>
<evidence type="ECO:0000256" key="8">
    <source>
        <dbReference type="ARBA" id="ARBA00023229"/>
    </source>
</evidence>
<dbReference type="GO" id="GO:0010181">
    <property type="term" value="F:FMN binding"/>
    <property type="evidence" value="ECO:0007669"/>
    <property type="project" value="UniProtKB-UniRule"/>
</dbReference>
<comment type="catalytic activity">
    <reaction evidence="11">
        <text>isopentenyl diphosphate = dimethylallyl diphosphate</text>
        <dbReference type="Rhea" id="RHEA:23284"/>
        <dbReference type="ChEBI" id="CHEBI:57623"/>
        <dbReference type="ChEBI" id="CHEBI:128769"/>
        <dbReference type="EC" id="5.3.3.2"/>
    </reaction>
</comment>
<dbReference type="PANTHER" id="PTHR43665:SF1">
    <property type="entry name" value="ISOPENTENYL-DIPHOSPHATE DELTA-ISOMERASE"/>
    <property type="match status" value="1"/>
</dbReference>
<comment type="cofactor">
    <cofactor evidence="11">
        <name>Mg(2+)</name>
        <dbReference type="ChEBI" id="CHEBI:18420"/>
    </cofactor>
</comment>
<feature type="binding site" evidence="11">
    <location>
        <position position="98"/>
    </location>
    <ligand>
        <name>FMN</name>
        <dbReference type="ChEBI" id="CHEBI:58210"/>
    </ligand>
</feature>
<evidence type="ECO:0000256" key="10">
    <source>
        <dbReference type="ARBA" id="ARBA00025810"/>
    </source>
</evidence>
<name>A0A8J6NH22_9CHLR</name>
<feature type="binding site" evidence="11">
    <location>
        <position position="127"/>
    </location>
    <ligand>
        <name>FMN</name>
        <dbReference type="ChEBI" id="CHEBI:58210"/>
    </ligand>
</feature>
<evidence type="ECO:0000256" key="6">
    <source>
        <dbReference type="ARBA" id="ARBA00022842"/>
    </source>
</evidence>
<evidence type="ECO:0000313" key="13">
    <source>
        <dbReference type="EMBL" id="MBC8334836.1"/>
    </source>
</evidence>
<comment type="subcellular location">
    <subcellularLocation>
        <location evidence="11">Cytoplasm</location>
    </subcellularLocation>
</comment>
<comment type="subunit">
    <text evidence="10 11">Homooctamer. Dimer of tetramers.</text>
</comment>
<comment type="function">
    <text evidence="11">Involved in the biosynthesis of isoprenoids. Catalyzes the 1,3-allylic rearrangement of the homoallylic substrate isopentenyl (IPP) to its allylic isomer, dimethylallyl diphosphate (DMAPP).</text>
</comment>
<dbReference type="InterPro" id="IPR011179">
    <property type="entry name" value="IPdP_isomerase"/>
</dbReference>
<keyword evidence="7 11" id="KW-0521">NADP</keyword>
<protein>
    <recommendedName>
        <fullName evidence="11">Isopentenyl-diphosphate delta-isomerase</fullName>
        <shortName evidence="11">IPP isomerase</shortName>
        <ecNumber evidence="11">5.3.3.2</ecNumber>
    </recommendedName>
    <alternativeName>
        <fullName evidence="11">Isopentenyl diphosphate:dimethylallyl diphosphate isomerase</fullName>
    </alternativeName>
    <alternativeName>
        <fullName evidence="11">Isopentenyl pyrophosphate isomerase</fullName>
    </alternativeName>
    <alternativeName>
        <fullName evidence="11">Type 2 isopentenyl diphosphate isomerase</fullName>
        <shortName evidence="11">IDI-2</shortName>
    </alternativeName>
</protein>
<sequence>MPKVAPIDQRKSDHIRINLEEDVRSAQTTGLENYHFIHQALPEISLADVDLSLPLFGKHLQAPLLISSMTGGTEEAGEINSRLAEAAQETGIAMGVGSQRAAIEDPSQIPTFKICRDVAPDILLFANLGAVQLNYGYGIDECRRAVEMITADALILHLNPLQEAVQAGGNTDFSGLAKKIEDICNELEVPVIVKEVGWGVSERTARLLNNCGVDAIDVAGAGGTSWSQVEMHRAPDEFTRQLAATFIDWGIITADSILNVKKVAPDLTIFASGGLKNGLDIAKSIALGASLGGMAGSFLKAAAISTEKVVNLIELTKRQIEVTSFAVGIESLKEITGKISHHS</sequence>
<feature type="binding site" evidence="11">
    <location>
        <begin position="295"/>
        <end position="296"/>
    </location>
    <ligand>
        <name>FMN</name>
        <dbReference type="ChEBI" id="CHEBI:58210"/>
    </ligand>
</feature>
<comment type="caution">
    <text evidence="13">The sequence shown here is derived from an EMBL/GenBank/DDBJ whole genome shotgun (WGS) entry which is preliminary data.</text>
</comment>
<keyword evidence="5 11" id="KW-0479">Metal-binding</keyword>
<evidence type="ECO:0000256" key="1">
    <source>
        <dbReference type="ARBA" id="ARBA00001917"/>
    </source>
</evidence>
<feature type="binding site" evidence="11">
    <location>
        <begin position="10"/>
        <end position="11"/>
    </location>
    <ligand>
        <name>substrate</name>
    </ligand>
</feature>
<dbReference type="PIRSF" id="PIRSF003314">
    <property type="entry name" value="IPP_isomerase"/>
    <property type="match status" value="1"/>
</dbReference>
<comment type="caution">
    <text evidence="11">Lacks conserved residue(s) required for the propagation of feature annotation.</text>
</comment>
<dbReference type="GO" id="GO:0070402">
    <property type="term" value="F:NADPH binding"/>
    <property type="evidence" value="ECO:0007669"/>
    <property type="project" value="UniProtKB-UniRule"/>
</dbReference>
<keyword evidence="4 11" id="KW-0288">FMN</keyword>
<dbReference type="GO" id="GO:0016491">
    <property type="term" value="F:oxidoreductase activity"/>
    <property type="evidence" value="ECO:0007669"/>
    <property type="project" value="InterPro"/>
</dbReference>
<dbReference type="EMBL" id="JACNJN010000081">
    <property type="protein sequence ID" value="MBC8334836.1"/>
    <property type="molecule type" value="Genomic_DNA"/>
</dbReference>
<comment type="cofactor">
    <cofactor evidence="1 11">
        <name>FMN</name>
        <dbReference type="ChEBI" id="CHEBI:58210"/>
    </cofactor>
</comment>
<feature type="binding site" evidence="11">
    <location>
        <begin position="68"/>
        <end position="70"/>
    </location>
    <ligand>
        <name>FMN</name>
        <dbReference type="ChEBI" id="CHEBI:58210"/>
    </ligand>
</feature>
<dbReference type="Gene3D" id="3.20.20.70">
    <property type="entry name" value="Aldolase class I"/>
    <property type="match status" value="1"/>
</dbReference>
<accession>A0A8J6NH22</accession>
<reference evidence="13 14" key="1">
    <citation type="submission" date="2020-08" db="EMBL/GenBank/DDBJ databases">
        <title>Bridging the membrane lipid divide: bacteria of the FCB group superphylum have the potential to synthesize archaeal ether lipids.</title>
        <authorList>
            <person name="Villanueva L."/>
            <person name="Von Meijenfeldt F.A.B."/>
            <person name="Westbye A.B."/>
            <person name="Yadav S."/>
            <person name="Hopmans E.C."/>
            <person name="Dutilh B.E."/>
            <person name="Sinninghe Damste J.S."/>
        </authorList>
    </citation>
    <scope>NUCLEOTIDE SEQUENCE [LARGE SCALE GENOMIC DNA]</scope>
    <source>
        <strain evidence="13">NIOZ-UU36</strain>
    </source>
</reference>
<keyword evidence="9 11" id="KW-0413">Isomerase</keyword>
<dbReference type="GO" id="GO:0004452">
    <property type="term" value="F:isopentenyl-diphosphate delta-isomerase activity"/>
    <property type="evidence" value="ECO:0007669"/>
    <property type="project" value="UniProtKB-UniRule"/>
</dbReference>